<feature type="domain" description="Glycoside hydrolase 123 catalytic" evidence="1">
    <location>
        <begin position="161"/>
        <end position="488"/>
    </location>
</feature>
<name>A0A9D2G5W0_9FIRM</name>
<dbReference type="Gene3D" id="3.20.20.80">
    <property type="entry name" value="Glycosidases"/>
    <property type="match status" value="1"/>
</dbReference>
<evidence type="ECO:0000259" key="1">
    <source>
        <dbReference type="Pfam" id="PF13320"/>
    </source>
</evidence>
<organism evidence="2 3">
    <name type="scientific">Candidatus Gallimonas intestinavium</name>
    <dbReference type="NCBI Taxonomy" id="2838603"/>
    <lineage>
        <taxon>Bacteria</taxon>
        <taxon>Bacillati</taxon>
        <taxon>Bacillota</taxon>
        <taxon>Clostridia</taxon>
        <taxon>Candidatus Gallimonas</taxon>
    </lineage>
</organism>
<accession>A0A9D2G5W0</accession>
<dbReference type="InterPro" id="IPR025150">
    <property type="entry name" value="GH123_cat"/>
</dbReference>
<dbReference type="Proteomes" id="UP000824102">
    <property type="component" value="Unassembled WGS sequence"/>
</dbReference>
<evidence type="ECO:0000313" key="3">
    <source>
        <dbReference type="Proteomes" id="UP000824102"/>
    </source>
</evidence>
<dbReference type="AlphaFoldDB" id="A0A9D2G5W0"/>
<proteinExistence type="predicted"/>
<dbReference type="Pfam" id="PF13320">
    <property type="entry name" value="GH123_cat"/>
    <property type="match status" value="1"/>
</dbReference>
<reference evidence="2" key="1">
    <citation type="journal article" date="2021" name="PeerJ">
        <title>Extensive microbial diversity within the chicken gut microbiome revealed by metagenomics and culture.</title>
        <authorList>
            <person name="Gilroy R."/>
            <person name="Ravi A."/>
            <person name="Getino M."/>
            <person name="Pursley I."/>
            <person name="Horton D.L."/>
            <person name="Alikhan N.F."/>
            <person name="Baker D."/>
            <person name="Gharbi K."/>
            <person name="Hall N."/>
            <person name="Watson M."/>
            <person name="Adriaenssens E.M."/>
            <person name="Foster-Nyarko E."/>
            <person name="Jarju S."/>
            <person name="Secka A."/>
            <person name="Antonio M."/>
            <person name="Oren A."/>
            <person name="Chaudhuri R.R."/>
            <person name="La Ragione R."/>
            <person name="Hildebrand F."/>
            <person name="Pallen M.J."/>
        </authorList>
    </citation>
    <scope>NUCLEOTIDE SEQUENCE</scope>
    <source>
        <strain evidence="2">ChiW7-2402</strain>
    </source>
</reference>
<dbReference type="InterPro" id="IPR017853">
    <property type="entry name" value="GH"/>
</dbReference>
<reference evidence="2" key="2">
    <citation type="submission" date="2021-04" db="EMBL/GenBank/DDBJ databases">
        <authorList>
            <person name="Gilroy R."/>
        </authorList>
    </citation>
    <scope>NUCLEOTIDE SEQUENCE</scope>
    <source>
        <strain evidence="2">ChiW7-2402</strain>
    </source>
</reference>
<comment type="caution">
    <text evidence="2">The sequence shown here is derived from an EMBL/GenBank/DDBJ whole genome shotgun (WGS) entry which is preliminary data.</text>
</comment>
<gene>
    <name evidence="2" type="ORF">H9964_05465</name>
</gene>
<dbReference type="EMBL" id="DXBB01000074">
    <property type="protein sequence ID" value="HIZ73007.1"/>
    <property type="molecule type" value="Genomic_DNA"/>
</dbReference>
<sequence>MIAFTCTDSLVKIFPDTRSVRPLESAAAIASETYRMQLFLLSSEMRREIRLRCSANDAVRFYAEDYIAALLTALPGADDYTVGKTGLYPDLLRPFTATDLFLRPETACPVLVEIDCGKLGPGTHTITFEAVSGEEMLARAQFDLTVFPAWAEESDLIVTNWLHCDCIADRYGVSKTSEKYFFLVERFLERAAEHGMNTVLVPVFTPPLDTAVGHHRTNVQLVGIVLDEGEYRFDFSELDRFVQAAQRAGIKYFEICHLFSQWGAKACPDIRVKEHGRTRLRFSYKTDACSEEYETFLRAFLPALDGHLHELGLGGRILYHLSDEPNGEHLERYRRHLRLIKEILPDCRVMDALSDYAYRSIGIDLPVVAIDAVTPFLESKTDIMVYYCTGQDRHFEPNCFFSTPSERNRVLGIMLYRSQAKGFLHWGYNFYNSYRSLRTLDPFYETDGGGRFQAGDAFLVYPGKEEALSSLRLKVFADGLQDYRLLKALEKRKGRAFVTELLDRFGYLDFFTYPHDGVSLLRLHDEACRLLCDTKE</sequence>
<evidence type="ECO:0000313" key="2">
    <source>
        <dbReference type="EMBL" id="HIZ73007.1"/>
    </source>
</evidence>
<protein>
    <submittedName>
        <fullName evidence="2">DUF4091 domain-containing protein</fullName>
    </submittedName>
</protein>
<dbReference type="SUPFAM" id="SSF51445">
    <property type="entry name" value="(Trans)glycosidases"/>
    <property type="match status" value="1"/>
</dbReference>